<comment type="caution">
    <text evidence="1">The sequence shown here is derived from an EMBL/GenBank/DDBJ whole genome shotgun (WGS) entry which is preliminary data.</text>
</comment>
<protein>
    <submittedName>
        <fullName evidence="1">Uncharacterized protein</fullName>
    </submittedName>
</protein>
<dbReference type="EMBL" id="JHEM01000002">
    <property type="protein sequence ID" value="KCB26244.1"/>
    <property type="molecule type" value="Genomic_DNA"/>
</dbReference>
<evidence type="ECO:0000313" key="1">
    <source>
        <dbReference type="EMBL" id="KCB26244.1"/>
    </source>
</evidence>
<organism evidence="1 2">
    <name type="scientific">Bordetella hinzii OH87 BAL007II</name>
    <dbReference type="NCBI Taxonomy" id="1331262"/>
    <lineage>
        <taxon>Bacteria</taxon>
        <taxon>Pseudomonadati</taxon>
        <taxon>Pseudomonadota</taxon>
        <taxon>Betaproteobacteria</taxon>
        <taxon>Burkholderiales</taxon>
        <taxon>Alcaligenaceae</taxon>
        <taxon>Bordetella</taxon>
    </lineage>
</organism>
<gene>
    <name evidence="1" type="ORF">L544_3254</name>
</gene>
<name>A0ABR4R5J3_9BORD</name>
<dbReference type="Proteomes" id="UP000025748">
    <property type="component" value="Unassembled WGS sequence"/>
</dbReference>
<sequence length="131" mass="14396">MHQPSTLRPVRSDCGTYGLIPGRTDEQRRAELEADVARDLRHALQLDQNVVFHFAGGPSPQRAADFLRESGNRLADDAFAALVARAARPTETEAVLASLARRWLATSEALAVQILADAMDEGQRVTFEARQ</sequence>
<proteinExistence type="predicted"/>
<evidence type="ECO:0000313" key="2">
    <source>
        <dbReference type="Proteomes" id="UP000025748"/>
    </source>
</evidence>
<reference evidence="1 2" key="1">
    <citation type="submission" date="2014-03" db="EMBL/GenBank/DDBJ databases">
        <title>Genome sequence of Bordetella hinzii.</title>
        <authorList>
            <person name="Register K."/>
            <person name="Harvill E."/>
            <person name="Goodfield L.L."/>
            <person name="Ivanov Y.V."/>
            <person name="Meyer J.A."/>
            <person name="Muse S.J."/>
            <person name="Jacobs N."/>
            <person name="Bendor L."/>
            <person name="Smallridge W.E."/>
            <person name="Brinkac L.M."/>
            <person name="Sanka R."/>
            <person name="Kim M."/>
            <person name="Losada L."/>
        </authorList>
    </citation>
    <scope>NUCLEOTIDE SEQUENCE [LARGE SCALE GENOMIC DNA]</scope>
    <source>
        <strain evidence="1 2">OH87 BAL007II</strain>
    </source>
</reference>
<keyword evidence="2" id="KW-1185">Reference proteome</keyword>
<dbReference type="RefSeq" id="WP_032961325.1">
    <property type="nucleotide sequence ID" value="NZ_JHEM01000002.1"/>
</dbReference>
<accession>A0ABR4R5J3</accession>